<gene>
    <name evidence="1" type="ORF">Ccr32_gp194</name>
</gene>
<proteinExistence type="predicted"/>
<dbReference type="EMBL" id="KY555146">
    <property type="protein sequence ID" value="ARB15112.1"/>
    <property type="molecule type" value="Genomic_DNA"/>
</dbReference>
<dbReference type="Proteomes" id="UP000222485">
    <property type="component" value="Genome"/>
</dbReference>
<protein>
    <submittedName>
        <fullName evidence="1">Uncharacterized protein</fullName>
    </submittedName>
</protein>
<evidence type="ECO:0000313" key="2">
    <source>
        <dbReference type="Proteomes" id="UP000222485"/>
    </source>
</evidence>
<accession>A0A1V0EDW6</accession>
<sequence length="148" mass="15969">MLQPLRKTIQGAQKTDDQIEVETREEAILRRVEVLKALGANNNPTTLALAAGVTVQGLSDYLADLRGLGLLDTRDRLTVAGAAYRVLVDNAASVVRSQTAPDLFHVVMGGRTVWARVGGSEAAFNTALETLRFSDLIFDNGKDGYVLI</sequence>
<name>A0A1V0EDW6_9CAUD</name>
<evidence type="ECO:0000313" key="1">
    <source>
        <dbReference type="EMBL" id="ARB15112.1"/>
    </source>
</evidence>
<organism evidence="1 2">
    <name type="scientific">Caulobacter phage Ccr32</name>
    <dbReference type="NCBI Taxonomy" id="1959738"/>
    <lineage>
        <taxon>Viruses</taxon>
        <taxon>Duplodnaviria</taxon>
        <taxon>Heunggongvirae</taxon>
        <taxon>Uroviricota</taxon>
        <taxon>Caudoviricetes</taxon>
        <taxon>Jeanschmidtviridae</taxon>
        <taxon>Shapirovirus</taxon>
        <taxon>Shapirovirus cbk</taxon>
    </lineage>
</organism>
<reference evidence="2" key="1">
    <citation type="journal article" date="2017" name="Curr. Microbiol.">
        <title>Genomic Diversity of Type B3 Bacteriophages of Caulobacter crescentus.</title>
        <authorList>
            <person name="Ash K.T."/>
            <person name="Drake K.M."/>
            <person name="Gibbs W.S."/>
            <person name="Ely B."/>
        </authorList>
    </citation>
    <scope>NUCLEOTIDE SEQUENCE [LARGE SCALE GENOMIC DNA]</scope>
</reference>